<organism evidence="4 5">
    <name type="scientific">Plasmodium fragile</name>
    <dbReference type="NCBI Taxonomy" id="5857"/>
    <lineage>
        <taxon>Eukaryota</taxon>
        <taxon>Sar</taxon>
        <taxon>Alveolata</taxon>
        <taxon>Apicomplexa</taxon>
        <taxon>Aconoidasida</taxon>
        <taxon>Haemosporida</taxon>
        <taxon>Plasmodiidae</taxon>
        <taxon>Plasmodium</taxon>
        <taxon>Plasmodium (Plasmodium)</taxon>
    </lineage>
</organism>
<name>A0A0D9QRM9_PLAFR</name>
<feature type="region of interest" description="Disordered" evidence="2">
    <location>
        <begin position="1319"/>
        <end position="1355"/>
    </location>
</feature>
<keyword evidence="1" id="KW-0479">Metal-binding</keyword>
<feature type="compositionally biased region" description="Polar residues" evidence="2">
    <location>
        <begin position="802"/>
        <end position="814"/>
    </location>
</feature>
<evidence type="ECO:0000256" key="2">
    <source>
        <dbReference type="SAM" id="MobiDB-lite"/>
    </source>
</evidence>
<feature type="compositionally biased region" description="Basic and acidic residues" evidence="2">
    <location>
        <begin position="1324"/>
        <end position="1349"/>
    </location>
</feature>
<gene>
    <name evidence="4" type="ORF">AK88_00674</name>
</gene>
<accession>A0A0D9QRM9</accession>
<dbReference type="GeneID" id="24265988"/>
<evidence type="ECO:0000313" key="5">
    <source>
        <dbReference type="Proteomes" id="UP000054561"/>
    </source>
</evidence>
<keyword evidence="1" id="KW-0863">Zinc-finger</keyword>
<dbReference type="EMBL" id="KQ001649">
    <property type="protein sequence ID" value="KJP89714.1"/>
    <property type="molecule type" value="Genomic_DNA"/>
</dbReference>
<feature type="region of interest" description="Disordered" evidence="2">
    <location>
        <begin position="1417"/>
        <end position="1456"/>
    </location>
</feature>
<feature type="region of interest" description="Disordered" evidence="2">
    <location>
        <begin position="898"/>
        <end position="927"/>
    </location>
</feature>
<dbReference type="GO" id="GO:0008270">
    <property type="term" value="F:zinc ion binding"/>
    <property type="evidence" value="ECO:0007669"/>
    <property type="project" value="UniProtKB-KW"/>
</dbReference>
<evidence type="ECO:0000256" key="1">
    <source>
        <dbReference type="PROSITE-ProRule" id="PRU00024"/>
    </source>
</evidence>
<sequence length="1489" mass="166718">MNDKIVIREPLFVAPNECKGGAAQHEQDKFFGRERKERANLIINHIGTNGSYKKCEKWEQDEGKEQENGDPPLQLNEREDMSCFVKYKEDIHNLSHEKNVFISCRKGEINTKYNIMDNIHDIHYTNKSANNLNDYLRHVKINHTAPCVGEFRTCMNCFLNISTLFCKTCNIFLCAVCSIKLHKNNQDHIVNVASSGLFQNDYSYNEVIMKEKDKWLVEMDNNIPVKIREKCSVHTNEYVKYACKTCHYTLLCTDCLLNDPLHVQNEVDGENVMEKRQDGSHCSGGHSPTTQTIVSINKNVETATHENDLMQLKPGFKLLRGSHEIYTLVDAKNEIKQELNEKLEVLCKKSLILKNTIPSLRNIYKYGKITNKNVKRSIRASFTITNIFLEKKKKKLHEELKMVQDKSTQFLKKMDDQRINYHSYLEKKKNELQHMVKLSGRNAGLSLDYYVDKLESYKCLFFSKDNLIDMEKKLEIPHSKMKSEHLPSLVETMKEEVLEAKKKVSDTSALIKKEFEKLFNCSSQISVYPAHFKHILQKRIYNKERVEPVDGDARRQQRYFHVLPFTDLYMNMEVTYEQQFWRKDSLHEKWEVRTVSLRSIYLCVHTHADTVGSGVGKNCMGPFSADGSHRKIALPSQLPVREDSPQSGSSHNNHFIPPNELNNFSNDIESVVSISNVSVKLFSDPDITNITILEKRNHPYGVEITEYNEKRELCGYWLLTAKKESDVNALFKTLVNIKKENKGSALIPSFHPKINMKSPMFHLHQKNINSVYKHLAANLLERPVVLSEKQTKENRLSGDGLSRQQDSLQTVQSSDTSNYNYDRFMRDSSLLYYYDGMDDPEYNQHVNKYQIEDFVPGQINCSDYNDEMALAECNQNMCAESSSIESINPFCLPTSALGEDAIGGGHSQTGPPETSPPQTKSHRTDTSHGKVFAQEGVSGARLHTLAGVHSKKRNTNPPDVNIDTVKPNVVHEEQHFMLLNVGSNFSHGDYTTGMYSNGMQVMKGVNVGGGVHTGCYANGDAQVNAVGGSSFIGGIPVSAPRGEEGTNVGEHANEHLGEKPNGDHSAHVSHFTTVRNSCDKLGVKNGIMLSSVPVESPPKMEGGMVDACGGTGKGEPYTEEVATRVGGQVLLHSTATSVSSRKTNTDVEVLEDGLCMHLIHGKGEGDLTGGDTKVNDLQETLAHTGELLLNNDEVTKFLRRLDWANKTSGDANQVGGAEPATRPNSYSEGKRLTEESSSPTVETKANNTAECLNQRGNRTRNADPEGERASGKNEMELVSDVKGEKLVEVNPRCVQNKGESATTNGEKGGLNEAQWTTPGAALTRGDDNGGEEERTNRVHTGEQSQKETHLQTQGKNCVGSSLMEDHLPREEEKGREVSPTRMDNLSVIFKSTRVHVDGCATIVHGTEKAQARMRSAVGRLRLQQEERHKTPPPPRRKNNKDSAGTSAVSTSKPMARLKTLDAELEPAGDVPASVISRVMSQIGSKRVGS</sequence>
<feature type="compositionally biased region" description="Polar residues" evidence="2">
    <location>
        <begin position="908"/>
        <end position="919"/>
    </location>
</feature>
<dbReference type="InterPro" id="IPR000315">
    <property type="entry name" value="Znf_B-box"/>
</dbReference>
<feature type="region of interest" description="Disordered" evidence="2">
    <location>
        <begin position="790"/>
        <end position="814"/>
    </location>
</feature>
<dbReference type="CDD" id="cd19756">
    <property type="entry name" value="Bbox2"/>
    <property type="match status" value="1"/>
</dbReference>
<feature type="compositionally biased region" description="Polar residues" evidence="2">
    <location>
        <begin position="1235"/>
        <end position="1256"/>
    </location>
</feature>
<dbReference type="PANTHER" id="PTHR25462">
    <property type="entry name" value="BONUS, ISOFORM C-RELATED"/>
    <property type="match status" value="1"/>
</dbReference>
<feature type="domain" description="B box-type" evidence="3">
    <location>
        <begin position="149"/>
        <end position="188"/>
    </location>
</feature>
<dbReference type="Proteomes" id="UP000054561">
    <property type="component" value="Unassembled WGS sequence"/>
</dbReference>
<dbReference type="OMA" id="HEEQHFM"/>
<keyword evidence="5" id="KW-1185">Reference proteome</keyword>
<dbReference type="OrthoDB" id="387094at2759"/>
<keyword evidence="1" id="KW-0862">Zinc</keyword>
<reference evidence="4 5" key="1">
    <citation type="submission" date="2014-03" db="EMBL/GenBank/DDBJ databases">
        <title>The Genome Sequence of Plasmodium fragile nilgiri.</title>
        <authorList>
            <consortium name="The Broad Institute Genomics Platform"/>
            <consortium name="The Broad Institute Genome Sequencing Center for Infectious Disease"/>
            <person name="Neafsey D."/>
            <person name="Duraisingh M."/>
            <person name="Young S.K."/>
            <person name="Zeng Q."/>
            <person name="Gargeya S."/>
            <person name="Abouelleil A."/>
            <person name="Alvarado L."/>
            <person name="Chapman S.B."/>
            <person name="Gainer-Dewar J."/>
            <person name="Goldberg J."/>
            <person name="Griggs A."/>
            <person name="Gujja S."/>
            <person name="Hansen M."/>
            <person name="Howarth C."/>
            <person name="Imamovic A."/>
            <person name="Larimer J."/>
            <person name="Pearson M."/>
            <person name="Poon T.W."/>
            <person name="Priest M."/>
            <person name="Roberts A."/>
            <person name="Saif S."/>
            <person name="Shea T."/>
            <person name="Sykes S."/>
            <person name="Wortman J."/>
            <person name="Nusbaum C."/>
            <person name="Birren B."/>
        </authorList>
    </citation>
    <scope>NUCLEOTIDE SEQUENCE [LARGE SCALE GENOMIC DNA]</scope>
    <source>
        <strain evidence="5">nilgiri</strain>
    </source>
</reference>
<evidence type="ECO:0000313" key="4">
    <source>
        <dbReference type="EMBL" id="KJP89714.1"/>
    </source>
</evidence>
<feature type="compositionally biased region" description="Polar residues" evidence="2">
    <location>
        <begin position="1441"/>
        <end position="1452"/>
    </location>
</feature>
<dbReference type="PANTHER" id="PTHR25462:SF296">
    <property type="entry name" value="MEIOTIC P26, ISOFORM F"/>
    <property type="match status" value="1"/>
</dbReference>
<dbReference type="PROSITE" id="PS50119">
    <property type="entry name" value="ZF_BBOX"/>
    <property type="match status" value="1"/>
</dbReference>
<feature type="compositionally biased region" description="Basic and acidic residues" evidence="2">
    <location>
        <begin position="1260"/>
        <end position="1273"/>
    </location>
</feature>
<protein>
    <recommendedName>
        <fullName evidence="3">B box-type domain-containing protein</fullName>
    </recommendedName>
</protein>
<dbReference type="InterPro" id="IPR047153">
    <property type="entry name" value="TRIM45/56/19-like"/>
</dbReference>
<dbReference type="VEuPathDB" id="PlasmoDB:AK88_00674"/>
<evidence type="ECO:0000259" key="3">
    <source>
        <dbReference type="PROSITE" id="PS50119"/>
    </source>
</evidence>
<dbReference type="CDD" id="cd19757">
    <property type="entry name" value="Bbox1"/>
    <property type="match status" value="1"/>
</dbReference>
<feature type="region of interest" description="Disordered" evidence="2">
    <location>
        <begin position="1207"/>
        <end position="1273"/>
    </location>
</feature>
<proteinExistence type="predicted"/>
<dbReference type="RefSeq" id="XP_012333743.1">
    <property type="nucleotide sequence ID" value="XM_012478320.1"/>
</dbReference>